<evidence type="ECO:0008006" key="4">
    <source>
        <dbReference type="Google" id="ProtNLM"/>
    </source>
</evidence>
<keyword evidence="1" id="KW-0732">Signal</keyword>
<feature type="signal peptide" evidence="1">
    <location>
        <begin position="1"/>
        <end position="25"/>
    </location>
</feature>
<protein>
    <recommendedName>
        <fullName evidence="4">Secreted protein</fullName>
    </recommendedName>
</protein>
<dbReference type="GeneID" id="87888609"/>
<dbReference type="RefSeq" id="XP_062719254.1">
    <property type="nucleotide sequence ID" value="XM_062869780.1"/>
</dbReference>
<dbReference type="Proteomes" id="UP001273166">
    <property type="component" value="Unassembled WGS sequence"/>
</dbReference>
<sequence length="79" mass="8893">MISFCLDAFLMSALFIASSCWSVSGRCMVDHRKDALMKGSWYYTLHSISVPTSYNCRFGWRDLDTNLNGHHIQGSLGGQ</sequence>
<evidence type="ECO:0000313" key="2">
    <source>
        <dbReference type="EMBL" id="KAK3303474.1"/>
    </source>
</evidence>
<comment type="caution">
    <text evidence="2">The sequence shown here is derived from an EMBL/GenBank/DDBJ whole genome shotgun (WGS) entry which is preliminary data.</text>
</comment>
<keyword evidence="3" id="KW-1185">Reference proteome</keyword>
<name>A0AAJ0GP08_9PEZI</name>
<accession>A0AAJ0GP08</accession>
<proteinExistence type="predicted"/>
<feature type="chain" id="PRO_5042540346" description="Secreted protein" evidence="1">
    <location>
        <begin position="26"/>
        <end position="79"/>
    </location>
</feature>
<dbReference type="AlphaFoldDB" id="A0AAJ0GP08"/>
<organism evidence="2 3">
    <name type="scientific">Chaetomium strumarium</name>
    <dbReference type="NCBI Taxonomy" id="1170767"/>
    <lineage>
        <taxon>Eukaryota</taxon>
        <taxon>Fungi</taxon>
        <taxon>Dikarya</taxon>
        <taxon>Ascomycota</taxon>
        <taxon>Pezizomycotina</taxon>
        <taxon>Sordariomycetes</taxon>
        <taxon>Sordariomycetidae</taxon>
        <taxon>Sordariales</taxon>
        <taxon>Chaetomiaceae</taxon>
        <taxon>Chaetomium</taxon>
    </lineage>
</organism>
<reference evidence="2" key="1">
    <citation type="journal article" date="2023" name="Mol. Phylogenet. Evol.">
        <title>Genome-scale phylogeny and comparative genomics of the fungal order Sordariales.</title>
        <authorList>
            <person name="Hensen N."/>
            <person name="Bonometti L."/>
            <person name="Westerberg I."/>
            <person name="Brannstrom I.O."/>
            <person name="Guillou S."/>
            <person name="Cros-Aarteil S."/>
            <person name="Calhoun S."/>
            <person name="Haridas S."/>
            <person name="Kuo A."/>
            <person name="Mondo S."/>
            <person name="Pangilinan J."/>
            <person name="Riley R."/>
            <person name="LaButti K."/>
            <person name="Andreopoulos B."/>
            <person name="Lipzen A."/>
            <person name="Chen C."/>
            <person name="Yan M."/>
            <person name="Daum C."/>
            <person name="Ng V."/>
            <person name="Clum A."/>
            <person name="Steindorff A."/>
            <person name="Ohm R.A."/>
            <person name="Martin F."/>
            <person name="Silar P."/>
            <person name="Natvig D.O."/>
            <person name="Lalanne C."/>
            <person name="Gautier V."/>
            <person name="Ament-Velasquez S.L."/>
            <person name="Kruys A."/>
            <person name="Hutchinson M.I."/>
            <person name="Powell A.J."/>
            <person name="Barry K."/>
            <person name="Miller A.N."/>
            <person name="Grigoriev I.V."/>
            <person name="Debuchy R."/>
            <person name="Gladieux P."/>
            <person name="Hiltunen Thoren M."/>
            <person name="Johannesson H."/>
        </authorList>
    </citation>
    <scope>NUCLEOTIDE SEQUENCE</scope>
    <source>
        <strain evidence="2">CBS 333.67</strain>
    </source>
</reference>
<reference evidence="2" key="2">
    <citation type="submission" date="2023-06" db="EMBL/GenBank/DDBJ databases">
        <authorList>
            <consortium name="Lawrence Berkeley National Laboratory"/>
            <person name="Mondo S.J."/>
            <person name="Hensen N."/>
            <person name="Bonometti L."/>
            <person name="Westerberg I."/>
            <person name="Brannstrom I.O."/>
            <person name="Guillou S."/>
            <person name="Cros-Aarteil S."/>
            <person name="Calhoun S."/>
            <person name="Haridas S."/>
            <person name="Kuo A."/>
            <person name="Pangilinan J."/>
            <person name="Riley R."/>
            <person name="Labutti K."/>
            <person name="Andreopoulos B."/>
            <person name="Lipzen A."/>
            <person name="Chen C."/>
            <person name="Yanf M."/>
            <person name="Daum C."/>
            <person name="Ng V."/>
            <person name="Clum A."/>
            <person name="Steindorff A."/>
            <person name="Ohm R."/>
            <person name="Martin F."/>
            <person name="Silar P."/>
            <person name="Natvig D."/>
            <person name="Lalanne C."/>
            <person name="Gautier V."/>
            <person name="Ament-Velasquez S.L."/>
            <person name="Kruys A."/>
            <person name="Hutchinson M.I."/>
            <person name="Powell A.J."/>
            <person name="Barry K."/>
            <person name="Miller A.N."/>
            <person name="Grigoriev I.V."/>
            <person name="Debuchy R."/>
            <person name="Gladieux P."/>
            <person name="Thoren M.H."/>
            <person name="Johannesson H."/>
        </authorList>
    </citation>
    <scope>NUCLEOTIDE SEQUENCE</scope>
    <source>
        <strain evidence="2">CBS 333.67</strain>
    </source>
</reference>
<evidence type="ECO:0000313" key="3">
    <source>
        <dbReference type="Proteomes" id="UP001273166"/>
    </source>
</evidence>
<evidence type="ECO:0000256" key="1">
    <source>
        <dbReference type="SAM" id="SignalP"/>
    </source>
</evidence>
<gene>
    <name evidence="2" type="ORF">B0T15DRAFT_540321</name>
</gene>
<dbReference type="EMBL" id="JAUDZG010000006">
    <property type="protein sequence ID" value="KAK3303474.1"/>
    <property type="molecule type" value="Genomic_DNA"/>
</dbReference>